<dbReference type="RefSeq" id="YP_009119914.1">
    <property type="nucleotide sequence ID" value="NC_026440.1"/>
</dbReference>
<dbReference type="SUPFAM" id="SSF81383">
    <property type="entry name" value="F-box domain"/>
    <property type="match status" value="1"/>
</dbReference>
<dbReference type="Proteomes" id="UP000202511">
    <property type="component" value="Segment"/>
</dbReference>
<dbReference type="InterPro" id="IPR036047">
    <property type="entry name" value="F-box-like_dom_sf"/>
</dbReference>
<sequence length="352" mass="37778">MQTHRTNILPPPSLKGGGFAFLPEEALATIFAHLDAASDFGATSSVCRPWRCAAAARLAHTQQAWLDRLAADTQRNPLYADFVMALALAHDRPSVLKAVLDMAAVDPHRVLRVGLPVTWTKSTCAVALCGAKKDRPWGQPLLKHDNGYSGPDTASLKTPLAVAACWGALACMDALTERGVAPDPNNVFGLINAVIGHGLGTTYLTYPIAVCDPKSQCKEWADGWHGRFASSTVDTAAVVGRLLDALPASAVDISLSSSPFYRTPRPICALLRALALWEGRPRDGRPSIAQVDMWVRDVVNLLVARGLASTTKHEGDWQIVANHMPYFSTPCQIMLATAQAVLAGDRVVYAPL</sequence>
<name>A0A0B5J2C3_9VIRU</name>
<dbReference type="EMBL" id="KP136319">
    <property type="protein sequence ID" value="AJF97679.1"/>
    <property type="molecule type" value="Genomic_DNA"/>
</dbReference>
<proteinExistence type="predicted"/>
<feature type="domain" description="F-box" evidence="1">
    <location>
        <begin position="20"/>
        <end position="55"/>
    </location>
</feature>
<dbReference type="Pfam" id="PF12937">
    <property type="entry name" value="F-box-like"/>
    <property type="match status" value="1"/>
</dbReference>
<dbReference type="KEGG" id="vg:23462596"/>
<protein>
    <recommendedName>
        <fullName evidence="1">F-box domain-containing protein</fullName>
    </recommendedName>
</protein>
<organism evidence="2 3">
    <name type="scientific">Pandoravirus inopinatum</name>
    <dbReference type="NCBI Taxonomy" id="1605721"/>
    <lineage>
        <taxon>Viruses</taxon>
        <taxon>Pandoravirus</taxon>
    </lineage>
</organism>
<dbReference type="InterPro" id="IPR001810">
    <property type="entry name" value="F-box_dom"/>
</dbReference>
<evidence type="ECO:0000313" key="3">
    <source>
        <dbReference type="Proteomes" id="UP000202511"/>
    </source>
</evidence>
<dbReference type="GeneID" id="23462596"/>
<reference evidence="2 3" key="1">
    <citation type="journal article" date="2015" name="Parasitol. Res.">
        <title>Viruses in close associations with free-living amoebae.</title>
        <authorList>
            <person name="Scheid P."/>
        </authorList>
    </citation>
    <scope>NUCLEOTIDE SEQUENCE [LARGE SCALE GENOMIC DNA]</scope>
    <source>
        <strain evidence="2">KlaHel</strain>
    </source>
</reference>
<accession>A0A0B5J2C3</accession>
<evidence type="ECO:0000313" key="2">
    <source>
        <dbReference type="EMBL" id="AJF97679.1"/>
    </source>
</evidence>
<evidence type="ECO:0000259" key="1">
    <source>
        <dbReference type="Pfam" id="PF12937"/>
    </source>
</evidence>
<dbReference type="Gene3D" id="1.20.1280.50">
    <property type="match status" value="1"/>
</dbReference>